<keyword evidence="4" id="KW-1185">Reference proteome</keyword>
<sequence>MDFLSSVTDHFIERSDVDSDGDYIAYSNGETQLRKHFDSLAQTILSLWQALSGGVDWSEVADPLISEVEPLLGIGFAAFIRPSQNLHQRRVRTGVFVQTALHSAEAEEENFLTDQIIQLFHKCKSDDSWGSLSEVDLEERLGDPELAKEWSNISVSANEAQYVFALLDVEERGEVQFEEFLSACLRLKGNAKSLDMLIQLQESRHNMKVVTDGFQRIEDSLTKMSGTLQSKLNLKSWRGAHDSPTQPTHSDLDPDAAVM</sequence>
<proteinExistence type="predicted"/>
<dbReference type="Gene3D" id="1.10.238.10">
    <property type="entry name" value="EF-hand"/>
    <property type="match status" value="1"/>
</dbReference>
<protein>
    <recommendedName>
        <fullName evidence="2">EF-hand domain-containing protein</fullName>
    </recommendedName>
</protein>
<dbReference type="InterPro" id="IPR002048">
    <property type="entry name" value="EF_hand_dom"/>
</dbReference>
<feature type="domain" description="EF-hand" evidence="2">
    <location>
        <begin position="155"/>
        <end position="190"/>
    </location>
</feature>
<organism evidence="3 4">
    <name type="scientific">Prorocentrum cordatum</name>
    <dbReference type="NCBI Taxonomy" id="2364126"/>
    <lineage>
        <taxon>Eukaryota</taxon>
        <taxon>Sar</taxon>
        <taxon>Alveolata</taxon>
        <taxon>Dinophyceae</taxon>
        <taxon>Prorocentrales</taxon>
        <taxon>Prorocentraceae</taxon>
        <taxon>Prorocentrum</taxon>
    </lineage>
</organism>
<feature type="region of interest" description="Disordered" evidence="1">
    <location>
        <begin position="237"/>
        <end position="259"/>
    </location>
</feature>
<accession>A0ABN9WVX7</accession>
<comment type="caution">
    <text evidence="3">The sequence shown here is derived from an EMBL/GenBank/DDBJ whole genome shotgun (WGS) entry which is preliminary data.</text>
</comment>
<reference evidence="3" key="1">
    <citation type="submission" date="2023-10" db="EMBL/GenBank/DDBJ databases">
        <authorList>
            <person name="Chen Y."/>
            <person name="Shah S."/>
            <person name="Dougan E. K."/>
            <person name="Thang M."/>
            <person name="Chan C."/>
        </authorList>
    </citation>
    <scope>NUCLEOTIDE SEQUENCE [LARGE SCALE GENOMIC DNA]</scope>
</reference>
<gene>
    <name evidence="3" type="ORF">PCOR1329_LOCUS71050</name>
</gene>
<dbReference type="EMBL" id="CAUYUJ010019410">
    <property type="protein sequence ID" value="CAK0890979.1"/>
    <property type="molecule type" value="Genomic_DNA"/>
</dbReference>
<dbReference type="PROSITE" id="PS50222">
    <property type="entry name" value="EF_HAND_2"/>
    <property type="match status" value="1"/>
</dbReference>
<dbReference type="Proteomes" id="UP001189429">
    <property type="component" value="Unassembled WGS sequence"/>
</dbReference>
<evidence type="ECO:0000259" key="2">
    <source>
        <dbReference type="PROSITE" id="PS50222"/>
    </source>
</evidence>
<dbReference type="InterPro" id="IPR011992">
    <property type="entry name" value="EF-hand-dom_pair"/>
</dbReference>
<dbReference type="SUPFAM" id="SSF47473">
    <property type="entry name" value="EF-hand"/>
    <property type="match status" value="1"/>
</dbReference>
<name>A0ABN9WVX7_9DINO</name>
<evidence type="ECO:0000313" key="3">
    <source>
        <dbReference type="EMBL" id="CAK0890979.1"/>
    </source>
</evidence>
<evidence type="ECO:0000256" key="1">
    <source>
        <dbReference type="SAM" id="MobiDB-lite"/>
    </source>
</evidence>
<evidence type="ECO:0000313" key="4">
    <source>
        <dbReference type="Proteomes" id="UP001189429"/>
    </source>
</evidence>